<dbReference type="InterPro" id="IPR032675">
    <property type="entry name" value="LRR_dom_sf"/>
</dbReference>
<dbReference type="SUPFAM" id="SSF52047">
    <property type="entry name" value="RNI-like"/>
    <property type="match status" value="1"/>
</dbReference>
<sequence length="533" mass="57444">MEALCVSWHQRWPRASKLTLEVEREDRSCLPWPFACAPPEAFLRLTHLTVKGESGVWVAGTSLAELLQRVPGVQTLDLEDVFVNVEDEDEAEDEALASALSSLTRLEHLTLSDYNWWPCIQPGLAAQLKTLRVGKAEDLPGRVHRVQISDRQVASAVEHMICLEELILDGDLRFSPGGLRAVLDALAPSVRRFKVARVTLFESFHRSDGILTWDCSLADGKLLSVEFSPTYGSCKAEDVHEVAAFLEEVLLPSRVLGPRLPSLNLDLTLEADEESLYLLRQLGLGMWGLAARCDEMRLRRLAAQSSDLVPMEAVLAIARLLAVPQQLQWSAHPRLELPRRRSPSAAGSSAKSGGGGGEEGGLSGSGRDVVLTPAQAAPRVLERSVQRAMGEAAGGGLHLLLLGPAVSSRLVDQWELRDWVAELSSQATEGLPPQPFKPKPLTQFRALPSFGAVELACAPGRVAAVAEAGRRAGAAVLTAGCSVDSALAQVLGAVWSGEEAGGPGADVGDVDRLRWLLETVEAVEALLPSQKRL</sequence>
<organism evidence="3 4">
    <name type="scientific">Edaphochlamys debaryana</name>
    <dbReference type="NCBI Taxonomy" id="47281"/>
    <lineage>
        <taxon>Eukaryota</taxon>
        <taxon>Viridiplantae</taxon>
        <taxon>Chlorophyta</taxon>
        <taxon>core chlorophytes</taxon>
        <taxon>Chlorophyceae</taxon>
        <taxon>CS clade</taxon>
        <taxon>Chlamydomonadales</taxon>
        <taxon>Chlamydomonadales incertae sedis</taxon>
        <taxon>Edaphochlamys</taxon>
    </lineage>
</organism>
<dbReference type="EMBL" id="JAEHOE010000055">
    <property type="protein sequence ID" value="KAG2491203.1"/>
    <property type="molecule type" value="Genomic_DNA"/>
</dbReference>
<reference evidence="3" key="1">
    <citation type="journal article" date="2020" name="bioRxiv">
        <title>Comparative genomics of Chlamydomonas.</title>
        <authorList>
            <person name="Craig R.J."/>
            <person name="Hasan A.R."/>
            <person name="Ness R.W."/>
            <person name="Keightley P.D."/>
        </authorList>
    </citation>
    <scope>NUCLEOTIDE SEQUENCE</scope>
    <source>
        <strain evidence="3">CCAP 11/70</strain>
    </source>
</reference>
<dbReference type="Proteomes" id="UP000612055">
    <property type="component" value="Unassembled WGS sequence"/>
</dbReference>
<evidence type="ECO:0000256" key="2">
    <source>
        <dbReference type="SAM" id="MobiDB-lite"/>
    </source>
</evidence>
<dbReference type="GO" id="GO:0005930">
    <property type="term" value="C:axoneme"/>
    <property type="evidence" value="ECO:0007669"/>
    <property type="project" value="UniProtKB-SubCell"/>
</dbReference>
<comment type="subcellular location">
    <subcellularLocation>
        <location evidence="1">Cytoplasm</location>
        <location evidence="1">Cytoskeleton</location>
        <location evidence="1">Cilium axoneme</location>
    </subcellularLocation>
</comment>
<gene>
    <name evidence="3" type="ORF">HYH03_010413</name>
</gene>
<evidence type="ECO:0000313" key="3">
    <source>
        <dbReference type="EMBL" id="KAG2491203.1"/>
    </source>
</evidence>
<feature type="compositionally biased region" description="Gly residues" evidence="2">
    <location>
        <begin position="352"/>
        <end position="364"/>
    </location>
</feature>
<dbReference type="Gene3D" id="3.80.10.10">
    <property type="entry name" value="Ribonuclease Inhibitor"/>
    <property type="match status" value="1"/>
</dbReference>
<name>A0A836BXG5_9CHLO</name>
<evidence type="ECO:0000256" key="1">
    <source>
        <dbReference type="ARBA" id="ARBA00004430"/>
    </source>
</evidence>
<keyword evidence="4" id="KW-1185">Reference proteome</keyword>
<feature type="region of interest" description="Disordered" evidence="2">
    <location>
        <begin position="334"/>
        <end position="368"/>
    </location>
</feature>
<evidence type="ECO:0000313" key="4">
    <source>
        <dbReference type="Proteomes" id="UP000612055"/>
    </source>
</evidence>
<proteinExistence type="predicted"/>
<comment type="caution">
    <text evidence="3">The sequence shown here is derived from an EMBL/GenBank/DDBJ whole genome shotgun (WGS) entry which is preliminary data.</text>
</comment>
<protein>
    <submittedName>
        <fullName evidence="3">Uncharacterized protein</fullName>
    </submittedName>
</protein>
<accession>A0A836BXG5</accession>
<dbReference type="AlphaFoldDB" id="A0A836BXG5"/>